<dbReference type="InterPro" id="IPR035983">
    <property type="entry name" value="Hect_E3_ubiquitin_ligase"/>
</dbReference>
<dbReference type="InterPro" id="IPR000569">
    <property type="entry name" value="HECT_dom"/>
</dbReference>
<dbReference type="AlphaFoldDB" id="A0A5J4UNK5"/>
<comment type="caution">
    <text evidence="4">The sequence shown here is derived from an EMBL/GenBank/DDBJ whole genome shotgun (WGS) entry which is preliminary data.</text>
</comment>
<dbReference type="GO" id="GO:0004842">
    <property type="term" value="F:ubiquitin-protein transferase activity"/>
    <property type="evidence" value="ECO:0007669"/>
    <property type="project" value="InterPro"/>
</dbReference>
<name>A0A5J4UNK5_9EUKA</name>
<dbReference type="Proteomes" id="UP000324800">
    <property type="component" value="Unassembled WGS sequence"/>
</dbReference>
<sequence>MEQRNVSQQQLIPQPRLPTVAILKTDVKHVFNIEIDRYNILQTTELQLWNLRLMNKLRQRIQVIFLNERGTDAGGLSAEWCTEYFISATNPLNGIFGYHGQNNRLTVFGDDHGSGRCRKSPIQSQQRIQLQQVQQRDEELTDEDLKQNIPWWAAGVMLGKVLLIQRVSTSCRLDYSLWRELLGQSPCIEDLGEEEQEVIFNFRKMTAVPKYSEELKLTFEITVEEEGKDVQ</sequence>
<comment type="caution">
    <text evidence="2">Lacks conserved residue(s) required for the propagation of feature annotation.</text>
</comment>
<dbReference type="Gene3D" id="3.90.1750.10">
    <property type="entry name" value="Hect, E3 ligase catalytic domains"/>
    <property type="match status" value="1"/>
</dbReference>
<protein>
    <recommendedName>
        <fullName evidence="3">HECT domain-containing protein</fullName>
    </recommendedName>
</protein>
<evidence type="ECO:0000256" key="2">
    <source>
        <dbReference type="PROSITE-ProRule" id="PRU00104"/>
    </source>
</evidence>
<organism evidence="4 5">
    <name type="scientific">Streblomastix strix</name>
    <dbReference type="NCBI Taxonomy" id="222440"/>
    <lineage>
        <taxon>Eukaryota</taxon>
        <taxon>Metamonada</taxon>
        <taxon>Preaxostyla</taxon>
        <taxon>Oxymonadida</taxon>
        <taxon>Streblomastigidae</taxon>
        <taxon>Streblomastix</taxon>
    </lineage>
</organism>
<proteinExistence type="predicted"/>
<feature type="non-terminal residue" evidence="4">
    <location>
        <position position="231"/>
    </location>
</feature>
<feature type="domain" description="HECT" evidence="3">
    <location>
        <begin position="57"/>
        <end position="105"/>
    </location>
</feature>
<dbReference type="PROSITE" id="PS50237">
    <property type="entry name" value="HECT"/>
    <property type="match status" value="1"/>
</dbReference>
<accession>A0A5J4UNK5</accession>
<evidence type="ECO:0000256" key="1">
    <source>
        <dbReference type="ARBA" id="ARBA00022786"/>
    </source>
</evidence>
<evidence type="ECO:0000259" key="3">
    <source>
        <dbReference type="PROSITE" id="PS50237"/>
    </source>
</evidence>
<dbReference type="SUPFAM" id="SSF56204">
    <property type="entry name" value="Hect, E3 ligase catalytic domain"/>
    <property type="match status" value="1"/>
</dbReference>
<dbReference type="Pfam" id="PF00632">
    <property type="entry name" value="HECT"/>
    <property type="match status" value="1"/>
</dbReference>
<reference evidence="4 5" key="1">
    <citation type="submission" date="2019-03" db="EMBL/GenBank/DDBJ databases">
        <title>Single cell metagenomics reveals metabolic interactions within the superorganism composed of flagellate Streblomastix strix and complex community of Bacteroidetes bacteria on its surface.</title>
        <authorList>
            <person name="Treitli S.C."/>
            <person name="Kolisko M."/>
            <person name="Husnik F."/>
            <person name="Keeling P."/>
            <person name="Hampl V."/>
        </authorList>
    </citation>
    <scope>NUCLEOTIDE SEQUENCE [LARGE SCALE GENOMIC DNA]</scope>
    <source>
        <strain evidence="4">ST1C</strain>
    </source>
</reference>
<keyword evidence="1 2" id="KW-0833">Ubl conjugation pathway</keyword>
<dbReference type="EMBL" id="SNRW01013986">
    <property type="protein sequence ID" value="KAA6371997.1"/>
    <property type="molecule type" value="Genomic_DNA"/>
</dbReference>
<evidence type="ECO:0000313" key="4">
    <source>
        <dbReference type="EMBL" id="KAA6371997.1"/>
    </source>
</evidence>
<gene>
    <name evidence="4" type="ORF">EZS28_032478</name>
</gene>
<evidence type="ECO:0000313" key="5">
    <source>
        <dbReference type="Proteomes" id="UP000324800"/>
    </source>
</evidence>